<evidence type="ECO:0000256" key="3">
    <source>
        <dbReference type="ARBA" id="ARBA00022670"/>
    </source>
</evidence>
<evidence type="ECO:0000313" key="12">
    <source>
        <dbReference type="EMBL" id="GIY73966.1"/>
    </source>
</evidence>
<keyword evidence="7" id="KW-0238">DNA-binding</keyword>
<accession>A0AAV4VW15</accession>
<dbReference type="GO" id="GO:0106300">
    <property type="term" value="P:protein-DNA covalent cross-linking repair"/>
    <property type="evidence" value="ECO:0007669"/>
    <property type="project" value="InterPro"/>
</dbReference>
<dbReference type="Pfam" id="PF02586">
    <property type="entry name" value="SRAP"/>
    <property type="match status" value="1"/>
</dbReference>
<protein>
    <recommendedName>
        <fullName evidence="2">Abasic site processing protein HMCES</fullName>
    </recommendedName>
    <alternativeName>
        <fullName evidence="9">Embryonic stem cell-specific 5-hydroxymethylcytosine-binding protein</fullName>
    </alternativeName>
    <alternativeName>
        <fullName evidence="10">Peptidase HMCES</fullName>
    </alternativeName>
    <alternativeName>
        <fullName evidence="11">SRAP domain-containing protein 1</fullName>
    </alternativeName>
</protein>
<keyword evidence="13" id="KW-1185">Reference proteome</keyword>
<evidence type="ECO:0000256" key="1">
    <source>
        <dbReference type="ARBA" id="ARBA00008136"/>
    </source>
</evidence>
<dbReference type="InterPro" id="IPR003738">
    <property type="entry name" value="SRAP"/>
</dbReference>
<keyword evidence="6" id="KW-0190">Covalent protein-DNA linkage</keyword>
<dbReference type="GO" id="GO:0008233">
    <property type="term" value="F:peptidase activity"/>
    <property type="evidence" value="ECO:0007669"/>
    <property type="project" value="UniProtKB-KW"/>
</dbReference>
<gene>
    <name evidence="12" type="primary">HMCES</name>
    <name evidence="12" type="ORF">CEXT_749041</name>
</gene>
<evidence type="ECO:0000256" key="7">
    <source>
        <dbReference type="ARBA" id="ARBA00023125"/>
    </source>
</evidence>
<evidence type="ECO:0000256" key="11">
    <source>
        <dbReference type="ARBA" id="ARBA00031130"/>
    </source>
</evidence>
<dbReference type="Proteomes" id="UP001054945">
    <property type="component" value="Unassembled WGS sequence"/>
</dbReference>
<dbReference type="GO" id="GO:0006508">
    <property type="term" value="P:proteolysis"/>
    <property type="evidence" value="ECO:0007669"/>
    <property type="project" value="UniProtKB-KW"/>
</dbReference>
<keyword evidence="5" id="KW-0378">Hydrolase</keyword>
<comment type="similarity">
    <text evidence="1">Belongs to the SOS response-associated peptidase family.</text>
</comment>
<comment type="caution">
    <text evidence="12">The sequence shown here is derived from an EMBL/GenBank/DDBJ whole genome shotgun (WGS) entry which is preliminary data.</text>
</comment>
<evidence type="ECO:0000256" key="9">
    <source>
        <dbReference type="ARBA" id="ARBA00030390"/>
    </source>
</evidence>
<dbReference type="InterPro" id="IPR036590">
    <property type="entry name" value="SRAP-like"/>
</dbReference>
<evidence type="ECO:0000256" key="6">
    <source>
        <dbReference type="ARBA" id="ARBA00023124"/>
    </source>
</evidence>
<name>A0AAV4VW15_CAEEX</name>
<keyword evidence="4" id="KW-0227">DNA damage</keyword>
<sequence>MRWDLVPSWFKGNLQECPLKTNNCRHESILEKPTFKGAASAGRRCIVLADGFYEWKEIGNKKKQPYFIYFPQEKEVFMQSRDSFSEEGEWKGPRLLTMAGLFDVWISPQKKSLIILFPLLLWSHQKLWLLFTVECRPFWMGQMKFLCG</sequence>
<dbReference type="PANTHER" id="PTHR13604:SF0">
    <property type="entry name" value="ABASIC SITE PROCESSING PROTEIN HMCES"/>
    <property type="match status" value="1"/>
</dbReference>
<keyword evidence="3" id="KW-0645">Protease</keyword>
<dbReference type="GO" id="GO:0016829">
    <property type="term" value="F:lyase activity"/>
    <property type="evidence" value="ECO:0007669"/>
    <property type="project" value="UniProtKB-KW"/>
</dbReference>
<proteinExistence type="inferred from homology"/>
<dbReference type="Gene3D" id="3.90.1680.10">
    <property type="entry name" value="SOS response associated peptidase-like"/>
    <property type="match status" value="1"/>
</dbReference>
<dbReference type="SUPFAM" id="SSF143081">
    <property type="entry name" value="BB1717-like"/>
    <property type="match status" value="1"/>
</dbReference>
<evidence type="ECO:0000256" key="2">
    <source>
        <dbReference type="ARBA" id="ARBA00015888"/>
    </source>
</evidence>
<dbReference type="GO" id="GO:0003697">
    <property type="term" value="F:single-stranded DNA binding"/>
    <property type="evidence" value="ECO:0007669"/>
    <property type="project" value="InterPro"/>
</dbReference>
<evidence type="ECO:0000256" key="5">
    <source>
        <dbReference type="ARBA" id="ARBA00022801"/>
    </source>
</evidence>
<evidence type="ECO:0000313" key="13">
    <source>
        <dbReference type="Proteomes" id="UP001054945"/>
    </source>
</evidence>
<organism evidence="12 13">
    <name type="scientific">Caerostris extrusa</name>
    <name type="common">Bark spider</name>
    <name type="synonym">Caerostris bankana</name>
    <dbReference type="NCBI Taxonomy" id="172846"/>
    <lineage>
        <taxon>Eukaryota</taxon>
        <taxon>Metazoa</taxon>
        <taxon>Ecdysozoa</taxon>
        <taxon>Arthropoda</taxon>
        <taxon>Chelicerata</taxon>
        <taxon>Arachnida</taxon>
        <taxon>Araneae</taxon>
        <taxon>Araneomorphae</taxon>
        <taxon>Entelegynae</taxon>
        <taxon>Araneoidea</taxon>
        <taxon>Araneidae</taxon>
        <taxon>Caerostris</taxon>
    </lineage>
</organism>
<reference evidence="12 13" key="1">
    <citation type="submission" date="2021-06" db="EMBL/GenBank/DDBJ databases">
        <title>Caerostris extrusa draft genome.</title>
        <authorList>
            <person name="Kono N."/>
            <person name="Arakawa K."/>
        </authorList>
    </citation>
    <scope>NUCLEOTIDE SEQUENCE [LARGE SCALE GENOMIC DNA]</scope>
</reference>
<evidence type="ECO:0000256" key="8">
    <source>
        <dbReference type="ARBA" id="ARBA00023239"/>
    </source>
</evidence>
<dbReference type="AlphaFoldDB" id="A0AAV4VW15"/>
<evidence type="ECO:0000256" key="10">
    <source>
        <dbReference type="ARBA" id="ARBA00030898"/>
    </source>
</evidence>
<dbReference type="EMBL" id="BPLR01015147">
    <property type="protein sequence ID" value="GIY73966.1"/>
    <property type="molecule type" value="Genomic_DNA"/>
</dbReference>
<keyword evidence="8" id="KW-0456">Lyase</keyword>
<evidence type="ECO:0000256" key="4">
    <source>
        <dbReference type="ARBA" id="ARBA00022763"/>
    </source>
</evidence>
<dbReference type="PANTHER" id="PTHR13604">
    <property type="entry name" value="DC12-RELATED"/>
    <property type="match status" value="1"/>
</dbReference>